<sequence>MNKEEIQAAKSAMKEVVNVLTPEEKAELVRQYKEELMFGKRRMF</sequence>
<gene>
    <name evidence="1" type="ORF">AN188_00230</name>
</gene>
<evidence type="ECO:0000313" key="1">
    <source>
        <dbReference type="EMBL" id="KYC55247.1"/>
    </source>
</evidence>
<accession>A0A150JDC7</accession>
<name>A0A150JDC7_9EURY</name>
<comment type="caution">
    <text evidence="1">The sequence shown here is derived from an EMBL/GenBank/DDBJ whole genome shotgun (WGS) entry which is preliminary data.</text>
</comment>
<protein>
    <submittedName>
        <fullName evidence="1">Uncharacterized protein</fullName>
    </submittedName>
</protein>
<dbReference type="Proteomes" id="UP000092420">
    <property type="component" value="Unassembled WGS sequence"/>
</dbReference>
<organism evidence="1 2">
    <name type="scientific">Candidatus Methanofastidiosum methylothiophilum</name>
    <dbReference type="NCBI Taxonomy" id="1705564"/>
    <lineage>
        <taxon>Archaea</taxon>
        <taxon>Methanobacteriati</taxon>
        <taxon>Methanobacteriota</taxon>
        <taxon>Stenosarchaea group</taxon>
        <taxon>Candidatus Methanofastidiosia</taxon>
        <taxon>Candidatus Methanofastidiosales</taxon>
        <taxon>Candidatus Methanofastidiosaceae</taxon>
        <taxon>Candidatus Methanofastidiosum</taxon>
    </lineage>
</organism>
<accession>A0A150JIL4</accession>
<dbReference type="EMBL" id="LNJB01000002">
    <property type="protein sequence ID" value="KYC55247.1"/>
    <property type="molecule type" value="Genomic_DNA"/>
</dbReference>
<dbReference type="AlphaFoldDB" id="A0A150JDC7"/>
<evidence type="ECO:0000313" key="2">
    <source>
        <dbReference type="Proteomes" id="UP000092420"/>
    </source>
</evidence>
<proteinExistence type="predicted"/>
<reference evidence="1 2" key="1">
    <citation type="journal article" date="2016" name="ISME J.">
        <title>Chasing the elusive Euryarchaeota class WSA2: genomes reveal a uniquely fastidious methyl-reducing methanogen.</title>
        <authorList>
            <person name="Nobu M.K."/>
            <person name="Narihiro T."/>
            <person name="Kuroda K."/>
            <person name="Mei R."/>
            <person name="Liu W.T."/>
        </authorList>
    </citation>
    <scope>NUCLEOTIDE SEQUENCE [LARGE SCALE GENOMIC DNA]</scope>
    <source>
        <strain evidence="1">ADurb1013_Bin02101</strain>
    </source>
</reference>